<organism evidence="16 17">
    <name type="scientific">Glaciimonas immobilis</name>
    <dbReference type="NCBI Taxonomy" id="728004"/>
    <lineage>
        <taxon>Bacteria</taxon>
        <taxon>Pseudomonadati</taxon>
        <taxon>Pseudomonadota</taxon>
        <taxon>Betaproteobacteria</taxon>
        <taxon>Burkholderiales</taxon>
        <taxon>Oxalobacteraceae</taxon>
        <taxon>Glaciimonas</taxon>
    </lineage>
</organism>
<dbReference type="PROSITE" id="PS51194">
    <property type="entry name" value="HELICASE_CTER"/>
    <property type="match status" value="1"/>
</dbReference>
<feature type="compositionally biased region" description="Basic residues" evidence="12">
    <location>
        <begin position="773"/>
        <end position="784"/>
    </location>
</feature>
<dbReference type="SMART" id="SM00490">
    <property type="entry name" value="HELICc"/>
    <property type="match status" value="1"/>
</dbReference>
<dbReference type="FunFam" id="3.30.70.330:FF:000068">
    <property type="entry name" value="ATP-dependent RNA helicase DeaD"/>
    <property type="match status" value="1"/>
</dbReference>
<dbReference type="PROSITE" id="PS00039">
    <property type="entry name" value="DEAD_ATP_HELICASE"/>
    <property type="match status" value="1"/>
</dbReference>
<feature type="domain" description="DEAD-box RNA helicase Q" evidence="15">
    <location>
        <begin position="7"/>
        <end position="35"/>
    </location>
</feature>
<dbReference type="GO" id="GO:0000027">
    <property type="term" value="P:ribosomal large subunit assembly"/>
    <property type="evidence" value="ECO:0007669"/>
    <property type="project" value="UniProtKB-UniRule"/>
</dbReference>
<feature type="compositionally biased region" description="Basic and acidic residues" evidence="12">
    <location>
        <begin position="743"/>
        <end position="772"/>
    </location>
</feature>
<dbReference type="GO" id="GO:0070417">
    <property type="term" value="P:cellular response to cold"/>
    <property type="evidence" value="ECO:0007669"/>
    <property type="project" value="InterPro"/>
</dbReference>
<comment type="caution">
    <text evidence="16">The sequence shown here is derived from an EMBL/GenBank/DDBJ whole genome shotgun (WGS) entry which is preliminary data.</text>
</comment>
<dbReference type="PANTHER" id="PTHR47963">
    <property type="entry name" value="DEAD-BOX ATP-DEPENDENT RNA HELICASE 47, MITOCHONDRIAL"/>
    <property type="match status" value="1"/>
</dbReference>
<feature type="domain" description="Helicase C-terminal" evidence="14">
    <location>
        <begin position="233"/>
        <end position="381"/>
    </location>
</feature>
<evidence type="ECO:0000256" key="10">
    <source>
        <dbReference type="HAMAP-Rule" id="MF_00964"/>
    </source>
</evidence>
<evidence type="ECO:0000313" key="17">
    <source>
        <dbReference type="Proteomes" id="UP000571084"/>
    </source>
</evidence>
<dbReference type="Pfam" id="PF00270">
    <property type="entry name" value="DEAD"/>
    <property type="match status" value="1"/>
</dbReference>
<dbReference type="GO" id="GO:0003724">
    <property type="term" value="F:RNA helicase activity"/>
    <property type="evidence" value="ECO:0007669"/>
    <property type="project" value="UniProtKB-UniRule"/>
</dbReference>
<name>A0A840RYJ7_9BURK</name>
<dbReference type="AlphaFoldDB" id="A0A840RYJ7"/>
<evidence type="ECO:0000256" key="4">
    <source>
        <dbReference type="ARBA" id="ARBA00022801"/>
    </source>
</evidence>
<dbReference type="SMART" id="SM00487">
    <property type="entry name" value="DEXDc"/>
    <property type="match status" value="1"/>
</dbReference>
<evidence type="ECO:0000256" key="2">
    <source>
        <dbReference type="ARBA" id="ARBA00022490"/>
    </source>
</evidence>
<dbReference type="Gene3D" id="3.30.70.330">
    <property type="match status" value="2"/>
</dbReference>
<dbReference type="PROSITE" id="PS51192">
    <property type="entry name" value="HELICASE_ATP_BIND_1"/>
    <property type="match status" value="1"/>
</dbReference>
<dbReference type="InterPro" id="IPR034415">
    <property type="entry name" value="CsdA_RRM"/>
</dbReference>
<feature type="region of interest" description="Disordered" evidence="12">
    <location>
        <begin position="581"/>
        <end position="642"/>
    </location>
</feature>
<evidence type="ECO:0000256" key="7">
    <source>
        <dbReference type="ARBA" id="ARBA00022884"/>
    </source>
</evidence>
<sequence length="784" mass="86626">MSELPLPLFSDLNLSEPLLRVLKEVGYESPSPIQAATIPILLANRDVLGQAQTGTGKTAAFALPILSRIDIRQTTPQALVLAPTRELAIQVAEAFQRYAAHIPGFHVLPIYGGQSYEPQLRALRRGVHVVVGTPGRVIDHLDKNTLDLSQLKTLVLDEADEMLRMGFIDDVENILKKTPATRQTALFSATMPSVIRRIAKTYLRDPSEIAIAAKTGTADNIRQRYWLVSGMQKLEALTRILEAETFDGMIIFSRTKLGTEELASKLQARGFSAAAINGDIQQAQRERTIQQLKDGRIDILVATDVAARGLDVERISHVVNYDVPHDPESYTHRVGRTGRAGRSGEAILFITPREKSLLKAIERATRQPIEPLILPSIQAVNDVRIAKFKSQIGEVLALGGLEQFRSIIEEYEAENNVPAIEIAAALAKMARGNVPLLIEKNQRETSPAAWSDERSSSAGKFDRHERGERSERPERFERSERPERAERSERPAAPRKERGDRAPDVGMQTFRIEVGHTHGVKPGNIVGAIVNEAGIDSKNIGRIEIFDNYSVLDLPASMPAEQFEHLKTVWVAGQQLRISRDGTTPETASKSVATTTAFSSDKPRDSFAAPAERFERRDRPESHEPVARSEAPKRDRNDRKPDAGMERFRIEVGNEHGVKAGNIVGAIANEASLDSKHIGRIEIFDDHSTLDLPEGMPKELLEHLKTVWVAGQQLRISHAGGERSPVADKSSGISKSFASPKSGGDRRVGEKQSDKPPFKNKNDFNNRTDAAKKAKPHRKGPKPT</sequence>
<comment type="catalytic activity">
    <reaction evidence="9 10">
        <text>ATP + H2O = ADP + phosphate + H(+)</text>
        <dbReference type="Rhea" id="RHEA:13065"/>
        <dbReference type="ChEBI" id="CHEBI:15377"/>
        <dbReference type="ChEBI" id="CHEBI:15378"/>
        <dbReference type="ChEBI" id="CHEBI:30616"/>
        <dbReference type="ChEBI" id="CHEBI:43474"/>
        <dbReference type="ChEBI" id="CHEBI:456216"/>
        <dbReference type="EC" id="3.6.4.13"/>
    </reaction>
</comment>
<keyword evidence="5 10" id="KW-0347">Helicase</keyword>
<evidence type="ECO:0000256" key="6">
    <source>
        <dbReference type="ARBA" id="ARBA00022840"/>
    </source>
</evidence>
<dbReference type="InterPro" id="IPR028618">
    <property type="entry name" value="DEAD_helicase_DeaD"/>
</dbReference>
<evidence type="ECO:0000256" key="3">
    <source>
        <dbReference type="ARBA" id="ARBA00022741"/>
    </source>
</evidence>
<dbReference type="GO" id="GO:0016787">
    <property type="term" value="F:hydrolase activity"/>
    <property type="evidence" value="ECO:0007669"/>
    <property type="project" value="UniProtKB-KW"/>
</dbReference>
<keyword evidence="6 10" id="KW-0067">ATP-binding</keyword>
<feature type="compositionally biased region" description="Basic and acidic residues" evidence="12">
    <location>
        <begin position="451"/>
        <end position="503"/>
    </location>
</feature>
<feature type="region of interest" description="Disordered" evidence="12">
    <location>
        <begin position="440"/>
        <end position="506"/>
    </location>
</feature>
<proteinExistence type="inferred from homology"/>
<evidence type="ECO:0000259" key="13">
    <source>
        <dbReference type="PROSITE" id="PS51192"/>
    </source>
</evidence>
<comment type="similarity">
    <text evidence="10">Belongs to the DEAD box helicase family. DeaD/CsdA subfamily.</text>
</comment>
<evidence type="ECO:0000256" key="9">
    <source>
        <dbReference type="ARBA" id="ARBA00047984"/>
    </source>
</evidence>
<dbReference type="InterPro" id="IPR005580">
    <property type="entry name" value="DbpA/CsdA_RNA-bd_dom"/>
</dbReference>
<evidence type="ECO:0000313" key="16">
    <source>
        <dbReference type="EMBL" id="MBB5202302.1"/>
    </source>
</evidence>
<dbReference type="EMBL" id="JACHHQ010000013">
    <property type="protein sequence ID" value="MBB5202302.1"/>
    <property type="molecule type" value="Genomic_DNA"/>
</dbReference>
<comment type="function">
    <text evidence="10">DEAD-box RNA helicase involved in various cellular processes at low temperature, including ribosome biogenesis, mRNA degradation and translation initiation.</text>
</comment>
<keyword evidence="17" id="KW-1185">Reference proteome</keyword>
<evidence type="ECO:0000256" key="12">
    <source>
        <dbReference type="SAM" id="MobiDB-lite"/>
    </source>
</evidence>
<protein>
    <recommendedName>
        <fullName evidence="10">ATP-dependent RNA helicase DeaD</fullName>
        <ecNumber evidence="10">3.6.4.13</ecNumber>
    </recommendedName>
    <alternativeName>
        <fullName evidence="10">Cold-shock DEAD box protein A</fullName>
    </alternativeName>
</protein>
<dbReference type="CDD" id="cd12499">
    <property type="entry name" value="RRM_EcCsdA_like"/>
    <property type="match status" value="2"/>
</dbReference>
<keyword evidence="3 10" id="KW-0547">Nucleotide-binding</keyword>
<dbReference type="EC" id="3.6.4.13" evidence="10"/>
<dbReference type="CDD" id="cd18787">
    <property type="entry name" value="SF2_C_DEAD"/>
    <property type="match status" value="1"/>
</dbReference>
<feature type="compositionally biased region" description="Basic and acidic residues" evidence="12">
    <location>
        <begin position="612"/>
        <end position="642"/>
    </location>
</feature>
<dbReference type="GO" id="GO:0033592">
    <property type="term" value="F:RNA strand annealing activity"/>
    <property type="evidence" value="ECO:0007669"/>
    <property type="project" value="TreeGrafter"/>
</dbReference>
<dbReference type="Gene3D" id="3.40.50.300">
    <property type="entry name" value="P-loop containing nucleotide triphosphate hydrolases"/>
    <property type="match status" value="2"/>
</dbReference>
<dbReference type="GO" id="GO:0005829">
    <property type="term" value="C:cytosol"/>
    <property type="evidence" value="ECO:0007669"/>
    <property type="project" value="TreeGrafter"/>
</dbReference>
<feature type="domain" description="Helicase ATP-binding" evidence="13">
    <location>
        <begin position="38"/>
        <end position="209"/>
    </location>
</feature>
<feature type="region of interest" description="Disordered" evidence="12">
    <location>
        <begin position="718"/>
        <end position="784"/>
    </location>
</feature>
<keyword evidence="4 10" id="KW-0378">Hydrolase</keyword>
<keyword evidence="7 10" id="KW-0694">RNA-binding</keyword>
<feature type="compositionally biased region" description="Polar residues" evidence="12">
    <location>
        <begin position="581"/>
        <end position="599"/>
    </location>
</feature>
<evidence type="ECO:0000256" key="1">
    <source>
        <dbReference type="ARBA" id="ARBA00004496"/>
    </source>
</evidence>
<dbReference type="InterPro" id="IPR050547">
    <property type="entry name" value="DEAD_box_RNA_helicases"/>
</dbReference>
<gene>
    <name evidence="10" type="primary">deaD</name>
    <name evidence="10" type="synonym">csdA</name>
    <name evidence="16" type="ORF">HNR39_004166</name>
</gene>
<dbReference type="GO" id="GO:0005840">
    <property type="term" value="C:ribosome"/>
    <property type="evidence" value="ECO:0007669"/>
    <property type="project" value="TreeGrafter"/>
</dbReference>
<dbReference type="GO" id="GO:0005524">
    <property type="term" value="F:ATP binding"/>
    <property type="evidence" value="ECO:0007669"/>
    <property type="project" value="UniProtKB-UniRule"/>
</dbReference>
<dbReference type="GO" id="GO:0006401">
    <property type="term" value="P:RNA catabolic process"/>
    <property type="evidence" value="ECO:0007669"/>
    <property type="project" value="UniProtKB-UniRule"/>
</dbReference>
<dbReference type="InterPro" id="IPR012677">
    <property type="entry name" value="Nucleotide-bd_a/b_plait_sf"/>
</dbReference>
<evidence type="ECO:0000256" key="5">
    <source>
        <dbReference type="ARBA" id="ARBA00022806"/>
    </source>
</evidence>
<evidence type="ECO:0000259" key="14">
    <source>
        <dbReference type="PROSITE" id="PS51194"/>
    </source>
</evidence>
<dbReference type="InterPro" id="IPR011545">
    <property type="entry name" value="DEAD/DEAH_box_helicase_dom"/>
</dbReference>
<evidence type="ECO:0000256" key="8">
    <source>
        <dbReference type="ARBA" id="ARBA00023016"/>
    </source>
</evidence>
<dbReference type="SUPFAM" id="SSF52540">
    <property type="entry name" value="P-loop containing nucleoside triphosphate hydrolases"/>
    <property type="match status" value="1"/>
</dbReference>
<keyword evidence="8 10" id="KW-0346">Stress response</keyword>
<evidence type="ECO:0000256" key="11">
    <source>
        <dbReference type="PROSITE-ProRule" id="PRU00552"/>
    </source>
</evidence>
<evidence type="ECO:0000259" key="15">
    <source>
        <dbReference type="PROSITE" id="PS51195"/>
    </source>
</evidence>
<dbReference type="Pfam" id="PF00271">
    <property type="entry name" value="Helicase_C"/>
    <property type="match status" value="1"/>
</dbReference>
<feature type="short sequence motif" description="Q motif" evidence="11">
    <location>
        <begin position="7"/>
        <end position="35"/>
    </location>
</feature>
<dbReference type="Pfam" id="PF03880">
    <property type="entry name" value="DbpA"/>
    <property type="match status" value="2"/>
</dbReference>
<dbReference type="RefSeq" id="WP_168057099.1">
    <property type="nucleotide sequence ID" value="NZ_JAAOZT010000014.1"/>
</dbReference>
<comment type="subcellular location">
    <subcellularLocation>
        <location evidence="1 10">Cytoplasm</location>
    </subcellularLocation>
</comment>
<dbReference type="InterPro" id="IPR014001">
    <property type="entry name" value="Helicase_ATP-bd"/>
</dbReference>
<dbReference type="InterPro" id="IPR057325">
    <property type="entry name" value="DeaD_dimer"/>
</dbReference>
<dbReference type="Pfam" id="PF25399">
    <property type="entry name" value="DeaD_dimer"/>
    <property type="match status" value="1"/>
</dbReference>
<keyword evidence="2 10" id="KW-0963">Cytoplasm</keyword>
<dbReference type="Proteomes" id="UP000571084">
    <property type="component" value="Unassembled WGS sequence"/>
</dbReference>
<dbReference type="FunFam" id="3.40.50.300:FF:000108">
    <property type="entry name" value="ATP-dependent RNA helicase RhlE"/>
    <property type="match status" value="1"/>
</dbReference>
<dbReference type="InterPro" id="IPR000629">
    <property type="entry name" value="RNA-helicase_DEAD-box_CS"/>
</dbReference>
<dbReference type="CDD" id="cd00268">
    <property type="entry name" value="DEADc"/>
    <property type="match status" value="1"/>
</dbReference>
<dbReference type="InterPro" id="IPR027417">
    <property type="entry name" value="P-loop_NTPase"/>
</dbReference>
<dbReference type="InterPro" id="IPR001650">
    <property type="entry name" value="Helicase_C-like"/>
</dbReference>
<dbReference type="PANTHER" id="PTHR47963:SF8">
    <property type="entry name" value="ATP-DEPENDENT RNA HELICASE DEAD"/>
    <property type="match status" value="1"/>
</dbReference>
<dbReference type="InterPro" id="IPR014014">
    <property type="entry name" value="RNA_helicase_DEAD_Q_motif"/>
</dbReference>
<dbReference type="HAMAP" id="MF_00964">
    <property type="entry name" value="DEAD_helicase_DeaD"/>
    <property type="match status" value="1"/>
</dbReference>
<dbReference type="InterPro" id="IPR044742">
    <property type="entry name" value="DEAD/DEAH_RhlB"/>
</dbReference>
<reference evidence="16 17" key="1">
    <citation type="submission" date="2020-08" db="EMBL/GenBank/DDBJ databases">
        <title>Genomic Encyclopedia of Type Strains, Phase IV (KMG-IV): sequencing the most valuable type-strain genomes for metagenomic binning, comparative biology and taxonomic classification.</title>
        <authorList>
            <person name="Goeker M."/>
        </authorList>
    </citation>
    <scope>NUCLEOTIDE SEQUENCE [LARGE SCALE GENOMIC DNA]</scope>
    <source>
        <strain evidence="16 17">DSM 23240</strain>
    </source>
</reference>
<accession>A0A840RYJ7</accession>
<dbReference type="PROSITE" id="PS51195">
    <property type="entry name" value="Q_MOTIF"/>
    <property type="match status" value="1"/>
</dbReference>